<keyword evidence="7 9" id="KW-0057">Aromatic amino acid biosynthesis</keyword>
<evidence type="ECO:0000256" key="2">
    <source>
        <dbReference type="ARBA" id="ARBA00004664"/>
    </source>
</evidence>
<dbReference type="InterPro" id="IPR013785">
    <property type="entry name" value="Aldolase_TIM"/>
</dbReference>
<evidence type="ECO:0000256" key="8">
    <source>
        <dbReference type="ARBA" id="ARBA00023235"/>
    </source>
</evidence>
<dbReference type="Gene3D" id="3.20.20.70">
    <property type="entry name" value="Aldolase class I"/>
    <property type="match status" value="1"/>
</dbReference>
<dbReference type="HAMAP" id="MF_00135">
    <property type="entry name" value="PRAI"/>
    <property type="match status" value="1"/>
</dbReference>
<evidence type="ECO:0000259" key="10">
    <source>
        <dbReference type="Pfam" id="PF00697"/>
    </source>
</evidence>
<comment type="similarity">
    <text evidence="9">Belongs to the TrpF family.</text>
</comment>
<comment type="pathway">
    <text evidence="2 9">Amino-acid biosynthesis; L-tryptophan biosynthesis; L-tryptophan from chorismate: step 3/5.</text>
</comment>
<feature type="domain" description="N-(5'phosphoribosyl) anthranilate isomerase (PRAI)" evidence="10">
    <location>
        <begin position="3"/>
        <end position="208"/>
    </location>
</feature>
<dbReference type="InterPro" id="IPR011060">
    <property type="entry name" value="RibuloseP-bd_barrel"/>
</dbReference>
<proteinExistence type="inferred from homology"/>
<dbReference type="EMBL" id="BSOR01000040">
    <property type="protein sequence ID" value="GLR64945.1"/>
    <property type="molecule type" value="Genomic_DNA"/>
</dbReference>
<dbReference type="SUPFAM" id="SSF51366">
    <property type="entry name" value="Ribulose-phoshate binding barrel"/>
    <property type="match status" value="1"/>
</dbReference>
<evidence type="ECO:0000256" key="9">
    <source>
        <dbReference type="HAMAP-Rule" id="MF_00135"/>
    </source>
</evidence>
<evidence type="ECO:0000256" key="3">
    <source>
        <dbReference type="ARBA" id="ARBA00012572"/>
    </source>
</evidence>
<dbReference type="NCBIfam" id="NF002298">
    <property type="entry name" value="PRK01222.1-4"/>
    <property type="match status" value="1"/>
</dbReference>
<keyword evidence="8 9" id="KW-0413">Isomerase</keyword>
<dbReference type="CDD" id="cd00405">
    <property type="entry name" value="PRAI"/>
    <property type="match status" value="1"/>
</dbReference>
<dbReference type="Pfam" id="PF00697">
    <property type="entry name" value="PRAI"/>
    <property type="match status" value="1"/>
</dbReference>
<evidence type="ECO:0000256" key="1">
    <source>
        <dbReference type="ARBA" id="ARBA00001164"/>
    </source>
</evidence>
<dbReference type="PANTHER" id="PTHR42894:SF1">
    <property type="entry name" value="N-(5'-PHOSPHORIBOSYL)ANTHRANILATE ISOMERASE"/>
    <property type="match status" value="1"/>
</dbReference>
<sequence>MRIKICGLTQLEDALAAVNAGADALGFVFYPPSPRAVAPEQAAKIIQQLPPFVMMVGLFVDPEPEWVEEVLNTVAIDLLQFHGDEPENFCKSFARPYIKALRMKPEFNPVQAAANWPTARGFLLDAYTPGIPGGTGEVFDWQRFPKSESSKGGLLDNKPHHWILAGGLTPSNVAEAIQITHPYAVDVSGGVESSRGIKCSTKINAFIKAARS</sequence>
<comment type="caution">
    <text evidence="11">The sequence shown here is derived from an EMBL/GenBank/DDBJ whole genome shotgun (WGS) entry which is preliminary data.</text>
</comment>
<keyword evidence="6 9" id="KW-0822">Tryptophan biosynthesis</keyword>
<evidence type="ECO:0000256" key="6">
    <source>
        <dbReference type="ARBA" id="ARBA00022822"/>
    </source>
</evidence>
<dbReference type="GO" id="GO:0016853">
    <property type="term" value="F:isomerase activity"/>
    <property type="evidence" value="ECO:0007669"/>
    <property type="project" value="UniProtKB-KW"/>
</dbReference>
<dbReference type="InterPro" id="IPR044643">
    <property type="entry name" value="TrpF_fam"/>
</dbReference>
<protein>
    <recommendedName>
        <fullName evidence="4 9">N-(5'-phosphoribosyl)anthranilate isomerase</fullName>
        <shortName evidence="9">PRAI</shortName>
        <ecNumber evidence="3 9">5.3.1.24</ecNumber>
    </recommendedName>
</protein>
<organism evidence="11 12">
    <name type="scientific">Marinospirillum insulare</name>
    <dbReference type="NCBI Taxonomy" id="217169"/>
    <lineage>
        <taxon>Bacteria</taxon>
        <taxon>Pseudomonadati</taxon>
        <taxon>Pseudomonadota</taxon>
        <taxon>Gammaproteobacteria</taxon>
        <taxon>Oceanospirillales</taxon>
        <taxon>Oceanospirillaceae</taxon>
        <taxon>Marinospirillum</taxon>
    </lineage>
</organism>
<dbReference type="InterPro" id="IPR001240">
    <property type="entry name" value="PRAI_dom"/>
</dbReference>
<dbReference type="EC" id="5.3.1.24" evidence="3 9"/>
<evidence type="ECO:0000256" key="7">
    <source>
        <dbReference type="ARBA" id="ARBA00023141"/>
    </source>
</evidence>
<reference evidence="12" key="1">
    <citation type="journal article" date="2019" name="Int. J. Syst. Evol. Microbiol.">
        <title>The Global Catalogue of Microorganisms (GCM) 10K type strain sequencing project: providing services to taxonomists for standard genome sequencing and annotation.</title>
        <authorList>
            <consortium name="The Broad Institute Genomics Platform"/>
            <consortium name="The Broad Institute Genome Sequencing Center for Infectious Disease"/>
            <person name="Wu L."/>
            <person name="Ma J."/>
        </authorList>
    </citation>
    <scope>NUCLEOTIDE SEQUENCE [LARGE SCALE GENOMIC DNA]</scope>
    <source>
        <strain evidence="12">NBRC 100033</strain>
    </source>
</reference>
<dbReference type="Proteomes" id="UP001156682">
    <property type="component" value="Unassembled WGS sequence"/>
</dbReference>
<evidence type="ECO:0000256" key="5">
    <source>
        <dbReference type="ARBA" id="ARBA00022605"/>
    </source>
</evidence>
<gene>
    <name evidence="9 11" type="primary">trpF</name>
    <name evidence="11" type="ORF">GCM10007878_23830</name>
</gene>
<name>A0ABQ5ZXN0_9GAMM</name>
<keyword evidence="5 9" id="KW-0028">Amino-acid biosynthesis</keyword>
<accession>A0ABQ5ZXN0</accession>
<dbReference type="RefSeq" id="WP_027851294.1">
    <property type="nucleotide sequence ID" value="NZ_BSOR01000040.1"/>
</dbReference>
<keyword evidence="12" id="KW-1185">Reference proteome</keyword>
<evidence type="ECO:0000313" key="11">
    <source>
        <dbReference type="EMBL" id="GLR64945.1"/>
    </source>
</evidence>
<evidence type="ECO:0000256" key="4">
    <source>
        <dbReference type="ARBA" id="ARBA00022272"/>
    </source>
</evidence>
<evidence type="ECO:0000313" key="12">
    <source>
        <dbReference type="Proteomes" id="UP001156682"/>
    </source>
</evidence>
<dbReference type="PANTHER" id="PTHR42894">
    <property type="entry name" value="N-(5'-PHOSPHORIBOSYL)ANTHRANILATE ISOMERASE"/>
    <property type="match status" value="1"/>
</dbReference>
<comment type="catalytic activity">
    <reaction evidence="1 9">
        <text>N-(5-phospho-beta-D-ribosyl)anthranilate = 1-(2-carboxyphenylamino)-1-deoxy-D-ribulose 5-phosphate</text>
        <dbReference type="Rhea" id="RHEA:21540"/>
        <dbReference type="ChEBI" id="CHEBI:18277"/>
        <dbReference type="ChEBI" id="CHEBI:58613"/>
        <dbReference type="EC" id="5.3.1.24"/>
    </reaction>
</comment>